<dbReference type="AlphaFoldDB" id="A0A0M2SGR4"/>
<proteinExistence type="predicted"/>
<dbReference type="Gene3D" id="3.40.50.300">
    <property type="entry name" value="P-loop containing nucleotide triphosphate hydrolases"/>
    <property type="match status" value="1"/>
</dbReference>
<name>A0A0M2SGR4_9STAP</name>
<comment type="caution">
    <text evidence="2">The sequence shown here is derived from an EMBL/GenBank/DDBJ whole genome shotgun (WGS) entry which is preliminary data.</text>
</comment>
<keyword evidence="3" id="KW-1185">Reference proteome</keyword>
<sequence>MRTIYLHVGYHKTATTFMQGSIFPNLENVNFIHPDYITEDLKKLRLGRLSGYQIDLIRDEFDSFENDLPLLISYEGLSGSPFAPRKVKKQSGILKDLRRVFPADQYDVHIIVGLREQVDLITSLYVQHVHQGGVMDAGEYIEYCRNNGVLENFHYQNYLKEIENIFGRDHMYIMIFEDFKKAPAEELQKLLEFMGEAEIPEYEEVKSVRKANKSFGTMQVALGRRMNQLFRTPIHPEGPMALISLPHRNYLPTRYILQNKLSYGLHHRKYQLPINLQISLKKQYTQSNYELATQYQLDLPREYFMQ</sequence>
<evidence type="ECO:0000313" key="2">
    <source>
        <dbReference type="EMBL" id="KKK33899.1"/>
    </source>
</evidence>
<accession>A0A0M2SGR4</accession>
<dbReference type="OrthoDB" id="1429617at2"/>
<dbReference type="GO" id="GO:0008146">
    <property type="term" value="F:sulfotransferase activity"/>
    <property type="evidence" value="ECO:0007669"/>
    <property type="project" value="InterPro"/>
</dbReference>
<dbReference type="PATRIC" id="fig|1432562.3.peg.1947"/>
<feature type="domain" description="Sulfotransferase" evidence="1">
    <location>
        <begin position="107"/>
        <end position="197"/>
    </location>
</feature>
<dbReference type="STRING" id="1432562.WN59_09825"/>
<protein>
    <recommendedName>
        <fullName evidence="1">Sulfotransferase domain-containing protein</fullName>
    </recommendedName>
</protein>
<dbReference type="Pfam" id="PF00685">
    <property type="entry name" value="Sulfotransfer_1"/>
    <property type="match status" value="1"/>
</dbReference>
<dbReference type="EMBL" id="LAYZ01000024">
    <property type="protein sequence ID" value="KKK33899.1"/>
    <property type="molecule type" value="Genomic_DNA"/>
</dbReference>
<evidence type="ECO:0000259" key="1">
    <source>
        <dbReference type="Pfam" id="PF00685"/>
    </source>
</evidence>
<dbReference type="RefSeq" id="WP_046516585.1">
    <property type="nucleotide sequence ID" value="NZ_LAYZ01000024.1"/>
</dbReference>
<gene>
    <name evidence="2" type="ORF">WN59_09825</name>
</gene>
<dbReference type="InterPro" id="IPR027417">
    <property type="entry name" value="P-loop_NTPase"/>
</dbReference>
<dbReference type="InterPro" id="IPR000863">
    <property type="entry name" value="Sulfotransferase_dom"/>
</dbReference>
<evidence type="ECO:0000313" key="3">
    <source>
        <dbReference type="Proteomes" id="UP000034287"/>
    </source>
</evidence>
<dbReference type="Proteomes" id="UP000034287">
    <property type="component" value="Unassembled WGS sequence"/>
</dbReference>
<organism evidence="2 3">
    <name type="scientific">Salinicoccus sediminis</name>
    <dbReference type="NCBI Taxonomy" id="1432562"/>
    <lineage>
        <taxon>Bacteria</taxon>
        <taxon>Bacillati</taxon>
        <taxon>Bacillota</taxon>
        <taxon>Bacilli</taxon>
        <taxon>Bacillales</taxon>
        <taxon>Staphylococcaceae</taxon>
        <taxon>Salinicoccus</taxon>
    </lineage>
</organism>
<reference evidence="2 3" key="1">
    <citation type="submission" date="2015-04" db="EMBL/GenBank/DDBJ databases">
        <title>Taxonomic description and genome sequence of Salinicoccus sediminis sp. nov., a novel hyper halotolerant bacterium isolated from marine sediment.</title>
        <authorList>
            <person name="Mathan Kumar R."/>
            <person name="Kaur G."/>
            <person name="Kumar N."/>
            <person name="Kumar A."/>
            <person name="Singh N.K."/>
            <person name="Kaur N."/>
            <person name="Mayilraj S."/>
        </authorList>
    </citation>
    <scope>NUCLEOTIDE SEQUENCE [LARGE SCALE GENOMIC DNA]</scope>
    <source>
        <strain evidence="2 3">SV-16</strain>
    </source>
</reference>
<dbReference type="SUPFAM" id="SSF52540">
    <property type="entry name" value="P-loop containing nucleoside triphosphate hydrolases"/>
    <property type="match status" value="1"/>
</dbReference>